<keyword evidence="3" id="KW-0620">Polyamine biosynthesis</keyword>
<dbReference type="Proteomes" id="UP000070412">
    <property type="component" value="Unassembled WGS sequence"/>
</dbReference>
<dbReference type="Proteomes" id="UP000616769">
    <property type="component" value="Unassembled WGS sequence"/>
</dbReference>
<keyword evidence="8" id="KW-1185">Reference proteome</keyword>
<evidence type="ECO:0000256" key="3">
    <source>
        <dbReference type="PROSITE-ProRule" id="PRU00354"/>
    </source>
</evidence>
<dbReference type="Pfam" id="PF17284">
    <property type="entry name" value="Spermine_synt_N"/>
    <property type="match status" value="1"/>
</dbReference>
<evidence type="ECO:0000313" key="5">
    <source>
        <dbReference type="EMBL" id="KAF7491134.1"/>
    </source>
</evidence>
<dbReference type="SUPFAM" id="SSF53335">
    <property type="entry name" value="S-adenosyl-L-methionine-dependent methyltransferases"/>
    <property type="match status" value="1"/>
</dbReference>
<dbReference type="HAMAP" id="MF_00198">
    <property type="entry name" value="Spermidine_synth"/>
    <property type="match status" value="1"/>
</dbReference>
<sequence>MSLKSLPITLHLNPDQDAEQKLLEIEKIITDELQDLDSKHSISNNQDKIIVWTSKNCNVTVMISYYSSKQLFSINCEMLEDYVLFRSNSIGDRLKKRLNFLLNANQEDSVEVIPMLKRDNPVPLYFLSSDYRIFQYDFEEVLVNENSPFQNIKILKSPTLGNCLLLDDLQNLAEADLPYTHGLMNYGSTNFKDKEILILGGGDGALLNELLKESPKFVTMIDIDEKVMLYCREYLRKACANVLDNFETEHYKIIVGDCIEYMQNYIASNRQFDIIFNDLTDIPISSEEKRDIIVDDNQKLWAFVKKILEFSLELLHPGGLYFNHAIGINCKQSLQEYENVLREIKKFQIEFSSHSRFVPSFLENWVFYQIKKIS</sequence>
<dbReference type="VEuPathDB" id="VectorBase:SSCA004824"/>
<protein>
    <submittedName>
        <fullName evidence="5 6">Spermine synthase</fullName>
    </submittedName>
</protein>
<dbReference type="Pfam" id="PF01564">
    <property type="entry name" value="Spermine_synth"/>
    <property type="match status" value="1"/>
</dbReference>
<dbReference type="InterPro" id="IPR035246">
    <property type="entry name" value="Spermidine_synt_N"/>
</dbReference>
<dbReference type="InterPro" id="IPR037163">
    <property type="entry name" value="Spermidine_synt_N_sf"/>
</dbReference>
<evidence type="ECO:0000313" key="7">
    <source>
        <dbReference type="EnsemblMetazoa" id="KAF7491134.1"/>
    </source>
</evidence>
<dbReference type="PROSITE" id="PS01330">
    <property type="entry name" value="PABS_1"/>
    <property type="match status" value="1"/>
</dbReference>
<dbReference type="InterPro" id="IPR029063">
    <property type="entry name" value="SAM-dependent_MTases_sf"/>
</dbReference>
<dbReference type="InterPro" id="IPR030374">
    <property type="entry name" value="PABS"/>
</dbReference>
<dbReference type="InterPro" id="IPR030373">
    <property type="entry name" value="PABS_CS"/>
</dbReference>
<dbReference type="GO" id="GO:0016768">
    <property type="term" value="F:spermine synthase activity"/>
    <property type="evidence" value="ECO:0007669"/>
    <property type="project" value="InterPro"/>
</dbReference>
<evidence type="ECO:0000313" key="9">
    <source>
        <dbReference type="Proteomes" id="UP000616769"/>
    </source>
</evidence>
<feature type="domain" description="PABS" evidence="4">
    <location>
        <begin position="123"/>
        <end position="372"/>
    </location>
</feature>
<dbReference type="Gene3D" id="2.30.140.10">
    <property type="entry name" value="Spermidine synthase, tetramerisation domain"/>
    <property type="match status" value="1"/>
</dbReference>
<gene>
    <name evidence="6" type="ORF">QR98_0071560</name>
    <name evidence="5" type="ORF">SSS_3690</name>
</gene>
<dbReference type="EMBL" id="JXLN01012565">
    <property type="protein sequence ID" value="KPM08634.1"/>
    <property type="molecule type" value="Genomic_DNA"/>
</dbReference>
<evidence type="ECO:0000313" key="8">
    <source>
        <dbReference type="Proteomes" id="UP000070412"/>
    </source>
</evidence>
<dbReference type="InterPro" id="IPR015576">
    <property type="entry name" value="Spermine_synthase_animal"/>
</dbReference>
<dbReference type="GO" id="GO:0006597">
    <property type="term" value="P:spermine biosynthetic process"/>
    <property type="evidence" value="ECO:0007669"/>
    <property type="project" value="InterPro"/>
</dbReference>
<reference evidence="7" key="4">
    <citation type="submission" date="2022-06" db="UniProtKB">
        <authorList>
            <consortium name="EnsemblMetazoa"/>
        </authorList>
    </citation>
    <scope>IDENTIFICATION</scope>
</reference>
<evidence type="ECO:0000313" key="6">
    <source>
        <dbReference type="EMBL" id="KPM08634.1"/>
    </source>
</evidence>
<dbReference type="EMBL" id="WVUK01000060">
    <property type="protein sequence ID" value="KAF7491134.1"/>
    <property type="molecule type" value="Genomic_DNA"/>
</dbReference>
<keyword evidence="2 3" id="KW-0808">Transferase</keyword>
<dbReference type="EnsemblMetazoa" id="SSS_3690s_mrna">
    <property type="protein sequence ID" value="KAF7491134.1"/>
    <property type="gene ID" value="SSS_3690"/>
</dbReference>
<dbReference type="CDD" id="cd02440">
    <property type="entry name" value="AdoMet_MTases"/>
    <property type="match status" value="1"/>
</dbReference>
<proteinExistence type="inferred from homology"/>
<dbReference type="Gene3D" id="3.40.50.150">
    <property type="entry name" value="Vaccinia Virus protein VP39"/>
    <property type="match status" value="1"/>
</dbReference>
<dbReference type="PANTHER" id="PTHR46315:SF1">
    <property type="entry name" value="SPERMINE SYNTHASE"/>
    <property type="match status" value="1"/>
</dbReference>
<dbReference type="FunFam" id="3.40.50.150:FF:000197">
    <property type="entry name" value="spermine synthase isoform X2"/>
    <property type="match status" value="1"/>
</dbReference>
<evidence type="ECO:0000256" key="1">
    <source>
        <dbReference type="ARBA" id="ARBA00007867"/>
    </source>
</evidence>
<reference evidence="5" key="3">
    <citation type="submission" date="2020-01" db="EMBL/GenBank/DDBJ databases">
        <authorList>
            <person name="Korhonen P.K.K."/>
            <person name="Guangxu M.G."/>
            <person name="Wang T.W."/>
            <person name="Stroehlein A.J.S."/>
            <person name="Young N.D."/>
            <person name="Ang C.-S.A."/>
            <person name="Fernando D.W.F."/>
            <person name="Lu H.L."/>
            <person name="Taylor S.T."/>
            <person name="Ehtesham M.E.M."/>
            <person name="Najaraj S.H.N."/>
            <person name="Harsha G.H.G."/>
            <person name="Madugundu A.M."/>
            <person name="Renuse S.R."/>
            <person name="Holt D.H."/>
            <person name="Pandey A.P."/>
            <person name="Papenfuss A.P."/>
            <person name="Gasser R.B.G."/>
            <person name="Fischer K.F."/>
        </authorList>
    </citation>
    <scope>NUCLEOTIDE SEQUENCE</scope>
    <source>
        <strain evidence="5">SSS_KF_BRIS2020</strain>
    </source>
</reference>
<organism evidence="6 9">
    <name type="scientific">Sarcoptes scabiei</name>
    <name type="common">Itch mite</name>
    <name type="synonym">Acarus scabiei</name>
    <dbReference type="NCBI Taxonomy" id="52283"/>
    <lineage>
        <taxon>Eukaryota</taxon>
        <taxon>Metazoa</taxon>
        <taxon>Ecdysozoa</taxon>
        <taxon>Arthropoda</taxon>
        <taxon>Chelicerata</taxon>
        <taxon>Arachnida</taxon>
        <taxon>Acari</taxon>
        <taxon>Acariformes</taxon>
        <taxon>Sarcoptiformes</taxon>
        <taxon>Astigmata</taxon>
        <taxon>Psoroptidia</taxon>
        <taxon>Sarcoptoidea</taxon>
        <taxon>Sarcoptidae</taxon>
        <taxon>Sarcoptinae</taxon>
        <taxon>Sarcoptes</taxon>
    </lineage>
</organism>
<dbReference type="OrthoDB" id="5953636at2759"/>
<reference evidence="8" key="2">
    <citation type="journal article" date="2020" name="PLoS Negl. Trop. Dis.">
        <title>High-quality nuclear genome for Sarcoptes scabiei-A critical resource for a neglected parasite.</title>
        <authorList>
            <person name="Korhonen P.K."/>
            <person name="Gasser R.B."/>
            <person name="Ma G."/>
            <person name="Wang T."/>
            <person name="Stroehlein A.J."/>
            <person name="Young N.D."/>
            <person name="Ang C.S."/>
            <person name="Fernando D.D."/>
            <person name="Lu H.C."/>
            <person name="Taylor S."/>
            <person name="Reynolds S.L."/>
            <person name="Mofiz E."/>
            <person name="Najaraj S.H."/>
            <person name="Gowda H."/>
            <person name="Madugundu A."/>
            <person name="Renuse S."/>
            <person name="Holt D."/>
            <person name="Pandey A."/>
            <person name="Papenfuss A.T."/>
            <person name="Fischer K."/>
        </authorList>
    </citation>
    <scope>NUCLEOTIDE SEQUENCE [LARGE SCALE GENOMIC DNA]</scope>
</reference>
<accession>A0A132ACB9</accession>
<evidence type="ECO:0000256" key="2">
    <source>
        <dbReference type="ARBA" id="ARBA00022679"/>
    </source>
</evidence>
<feature type="active site" description="Proton acceptor" evidence="3">
    <location>
        <position position="278"/>
    </location>
</feature>
<reference evidence="6 9" key="1">
    <citation type="journal article" date="2015" name="Parasit. Vectors">
        <title>Draft genome of the scabies mite.</title>
        <authorList>
            <person name="Rider S.D.Jr."/>
            <person name="Morgan M.S."/>
            <person name="Arlian L.G."/>
        </authorList>
    </citation>
    <scope>NUCLEOTIDE SEQUENCE [LARGE SCALE GENOMIC DNA]</scope>
    <source>
        <strain evidence="6">Arlian Lab</strain>
    </source>
</reference>
<comment type="similarity">
    <text evidence="1">Belongs to the spermidine/spermine synthase family.</text>
</comment>
<name>A0A132ACB9_SARSC</name>
<dbReference type="PROSITE" id="PS51006">
    <property type="entry name" value="PABS_2"/>
    <property type="match status" value="1"/>
</dbReference>
<dbReference type="PANTHER" id="PTHR46315">
    <property type="entry name" value="SPERMINE SYNTHASE"/>
    <property type="match status" value="1"/>
</dbReference>
<dbReference type="AlphaFoldDB" id="A0A132ACB9"/>
<evidence type="ECO:0000259" key="4">
    <source>
        <dbReference type="PROSITE" id="PS51006"/>
    </source>
</evidence>
<dbReference type="InterPro" id="IPR001045">
    <property type="entry name" value="Spermi_synthase"/>
</dbReference>